<dbReference type="Pfam" id="PF10419">
    <property type="entry name" value="TFIIIC_sub6"/>
    <property type="match status" value="1"/>
</dbReference>
<evidence type="ECO:0000313" key="3">
    <source>
        <dbReference type="Proteomes" id="UP001652740"/>
    </source>
</evidence>
<protein>
    <submittedName>
        <fullName evidence="4">General transcription factor 3C polypeptide 6-like isoform X2</fullName>
    </submittedName>
</protein>
<dbReference type="FunCoup" id="A0A6J3CFA6">
    <property type="interactions" value="1"/>
</dbReference>
<feature type="domain" description="Transcription factor TFIIIC triple barrel" evidence="2">
    <location>
        <begin position="10"/>
        <end position="101"/>
    </location>
</feature>
<evidence type="ECO:0000313" key="4">
    <source>
        <dbReference type="RefSeq" id="XP_031769809.2"/>
    </source>
</evidence>
<organism evidence="3 4">
    <name type="scientific">Galleria mellonella</name>
    <name type="common">Greater wax moth</name>
    <dbReference type="NCBI Taxonomy" id="7137"/>
    <lineage>
        <taxon>Eukaryota</taxon>
        <taxon>Metazoa</taxon>
        <taxon>Ecdysozoa</taxon>
        <taxon>Arthropoda</taxon>
        <taxon>Hexapoda</taxon>
        <taxon>Insecta</taxon>
        <taxon>Pterygota</taxon>
        <taxon>Neoptera</taxon>
        <taxon>Endopterygota</taxon>
        <taxon>Lepidoptera</taxon>
        <taxon>Glossata</taxon>
        <taxon>Ditrysia</taxon>
        <taxon>Pyraloidea</taxon>
        <taxon>Pyralidae</taxon>
        <taxon>Galleriinae</taxon>
        <taxon>Galleria</taxon>
    </lineage>
</organism>
<dbReference type="InterPro" id="IPR042771">
    <property type="entry name" value="GTF3C6-like"/>
</dbReference>
<accession>A0A6J3CFA6</accession>
<dbReference type="PANTHER" id="PTHR21860:SF2">
    <property type="entry name" value="GENERAL TRANSCRIPTION FACTOR 3C POLYPEPTIDE 6"/>
    <property type="match status" value="1"/>
</dbReference>
<feature type="region of interest" description="Disordered" evidence="1">
    <location>
        <begin position="143"/>
        <end position="165"/>
    </location>
</feature>
<dbReference type="RefSeq" id="XP_031769809.2">
    <property type="nucleotide sequence ID" value="XM_031913949.2"/>
</dbReference>
<sequence length="165" mass="18743">MGNETDSNSEEEILVFAEFGDGVNIDQYRSIHVLGINQNNPIVQMDETFFTGKFEQPLGTFMFFENDPTAQSCDPIFDKLPEKSLKYVCKTQKYLTMEHAYVSSKEGGEQSMHSQDCQPDDEIQVVNFKNLQEALQKFQSISNYESKPIPTTSEQSDITEDVSSL</sequence>
<gene>
    <name evidence="4" type="primary">LOC113522804</name>
</gene>
<dbReference type="InterPro" id="IPR019481">
    <property type="entry name" value="TFIIIC_triple_barrel"/>
</dbReference>
<keyword evidence="3" id="KW-1185">Reference proteome</keyword>
<dbReference type="AlphaFoldDB" id="A0A6J3CFA6"/>
<dbReference type="GeneID" id="113522804"/>
<dbReference type="Gene3D" id="2.60.40.4370">
    <property type="match status" value="1"/>
</dbReference>
<evidence type="ECO:0000256" key="1">
    <source>
        <dbReference type="SAM" id="MobiDB-lite"/>
    </source>
</evidence>
<evidence type="ECO:0000259" key="2">
    <source>
        <dbReference type="Pfam" id="PF10419"/>
    </source>
</evidence>
<reference evidence="4" key="1">
    <citation type="submission" date="2025-08" db="UniProtKB">
        <authorList>
            <consortium name="RefSeq"/>
        </authorList>
    </citation>
    <scope>IDENTIFICATION</scope>
    <source>
        <tissue evidence="4">Whole larvae</tissue>
    </source>
</reference>
<dbReference type="InParanoid" id="A0A6J3CFA6"/>
<dbReference type="PANTHER" id="PTHR21860">
    <property type="entry name" value="TRANSCRIPTION INITIATION FACTOR IIIC TFIIIC , POLYPEPTIDE 6-RELATED"/>
    <property type="match status" value="1"/>
</dbReference>
<proteinExistence type="predicted"/>
<dbReference type="Proteomes" id="UP001652740">
    <property type="component" value="Unplaced"/>
</dbReference>
<name>A0A6J3CFA6_GALME</name>